<feature type="non-terminal residue" evidence="1">
    <location>
        <position position="1"/>
    </location>
</feature>
<evidence type="ECO:0000313" key="1">
    <source>
        <dbReference type="EMBL" id="SVD94320.1"/>
    </source>
</evidence>
<feature type="non-terminal residue" evidence="1">
    <location>
        <position position="25"/>
    </location>
</feature>
<dbReference type="AlphaFoldDB" id="A0A382ZGA4"/>
<dbReference type="EMBL" id="UINC01183525">
    <property type="protein sequence ID" value="SVD94320.1"/>
    <property type="molecule type" value="Genomic_DNA"/>
</dbReference>
<name>A0A382ZGA4_9ZZZZ</name>
<protein>
    <submittedName>
        <fullName evidence="1">Uncharacterized protein</fullName>
    </submittedName>
</protein>
<organism evidence="1">
    <name type="scientific">marine metagenome</name>
    <dbReference type="NCBI Taxonomy" id="408172"/>
    <lineage>
        <taxon>unclassified sequences</taxon>
        <taxon>metagenomes</taxon>
        <taxon>ecological metagenomes</taxon>
    </lineage>
</organism>
<gene>
    <name evidence="1" type="ORF">METZ01_LOCUS447174</name>
</gene>
<proteinExistence type="predicted"/>
<accession>A0A382ZGA4</accession>
<sequence>RRKPNDGCGQFLKWMSTETRDDAWL</sequence>
<reference evidence="1" key="1">
    <citation type="submission" date="2018-05" db="EMBL/GenBank/DDBJ databases">
        <authorList>
            <person name="Lanie J.A."/>
            <person name="Ng W.-L."/>
            <person name="Kazmierczak K.M."/>
            <person name="Andrzejewski T.M."/>
            <person name="Davidsen T.M."/>
            <person name="Wayne K.J."/>
            <person name="Tettelin H."/>
            <person name="Glass J.I."/>
            <person name="Rusch D."/>
            <person name="Podicherti R."/>
            <person name="Tsui H.-C.T."/>
            <person name="Winkler M.E."/>
        </authorList>
    </citation>
    <scope>NUCLEOTIDE SEQUENCE</scope>
</reference>